<evidence type="ECO:0000256" key="1">
    <source>
        <dbReference type="ARBA" id="ARBA00022801"/>
    </source>
</evidence>
<reference evidence="3" key="2">
    <citation type="submission" date="2013-08" db="EMBL/GenBank/DDBJ databases">
        <title>Draft genome sequence of Anaerofustis stercorihominis (DSM 17244).</title>
        <authorList>
            <person name="Sudarsanam P."/>
            <person name="Ley R."/>
            <person name="Guruge J."/>
            <person name="Turnbaugh P.J."/>
            <person name="Mahowald M."/>
            <person name="Liep D."/>
            <person name="Gordon J."/>
        </authorList>
    </citation>
    <scope>NUCLEOTIDE SEQUENCE</scope>
    <source>
        <strain evidence="3">DSM 17244</strain>
    </source>
</reference>
<feature type="domain" description="MurNAc-LAA" evidence="2">
    <location>
        <begin position="31"/>
        <end position="212"/>
    </location>
</feature>
<name>B1C7D8_9FIRM</name>
<dbReference type="GeneID" id="97999558"/>
<dbReference type="eggNOG" id="COG0860">
    <property type="taxonomic scope" value="Bacteria"/>
</dbReference>
<dbReference type="RefSeq" id="WP_007049089.1">
    <property type="nucleotide sequence ID" value="NZ_DS560015.1"/>
</dbReference>
<reference evidence="3" key="1">
    <citation type="submission" date="2008-01" db="EMBL/GenBank/DDBJ databases">
        <authorList>
            <person name="Fulton L."/>
            <person name="Clifton S."/>
            <person name="Fulton B."/>
            <person name="Xu J."/>
            <person name="Minx P."/>
            <person name="Pepin K.H."/>
            <person name="Johnson M."/>
            <person name="Thiruvilangam P."/>
            <person name="Bhonagiri V."/>
            <person name="Nash W.E."/>
            <person name="Mardis E.R."/>
            <person name="Wilson R.K."/>
        </authorList>
    </citation>
    <scope>NUCLEOTIDE SEQUENCE [LARGE SCALE GENOMIC DNA]</scope>
    <source>
        <strain evidence="3">DSM 17244</strain>
    </source>
</reference>
<dbReference type="PANTHER" id="PTHR30404:SF0">
    <property type="entry name" value="N-ACETYLMURAMOYL-L-ALANINE AMIDASE AMIC"/>
    <property type="match status" value="1"/>
</dbReference>
<dbReference type="HOGENOM" id="CLU_1264753_0_0_9"/>
<evidence type="ECO:0000313" key="4">
    <source>
        <dbReference type="Proteomes" id="UP000005178"/>
    </source>
</evidence>
<dbReference type="Proteomes" id="UP000005178">
    <property type="component" value="Unassembled WGS sequence"/>
</dbReference>
<comment type="caution">
    <text evidence="3">The sequence shown here is derived from an EMBL/GenBank/DDBJ whole genome shotgun (WGS) entry which is preliminary data.</text>
</comment>
<dbReference type="GO" id="GO:0008745">
    <property type="term" value="F:N-acetylmuramoyl-L-alanine amidase activity"/>
    <property type="evidence" value="ECO:0007669"/>
    <property type="project" value="UniProtKB-EC"/>
</dbReference>
<sequence length="218" mass="24933">MAKKLKKEGYNVIYTRKPYKKLSFKNLRELSKYANKKNPDLFVSIHHNSSTSKKAKGYAVYYSTYKKYLDNKGLYVKIYSKKYGSGRKYYKVSKIKYSKSGSPTIYFKFGKKTKKISPSTGLRYNIIDKSPCASAVNTKKAASYVSKEIKTSKILRPFEGGLVENDFIVTSETNAPSFMLEAGFVSNKSELNKLKNSKFRDKYTTCLVKGINKYFGVK</sequence>
<evidence type="ECO:0000259" key="2">
    <source>
        <dbReference type="SMART" id="SM00646"/>
    </source>
</evidence>
<accession>B1C7D8</accession>
<dbReference type="GO" id="GO:0030288">
    <property type="term" value="C:outer membrane-bounded periplasmic space"/>
    <property type="evidence" value="ECO:0007669"/>
    <property type="project" value="TreeGrafter"/>
</dbReference>
<dbReference type="AlphaFoldDB" id="B1C7D8"/>
<dbReference type="PANTHER" id="PTHR30404">
    <property type="entry name" value="N-ACETYLMURAMOYL-L-ALANINE AMIDASE"/>
    <property type="match status" value="1"/>
</dbReference>
<keyword evidence="4" id="KW-1185">Reference proteome</keyword>
<protein>
    <submittedName>
        <fullName evidence="3">N-acetylmuramoyl-L-alanine amidase</fullName>
        <ecNumber evidence="3">3.5.1.28</ecNumber>
    </submittedName>
</protein>
<evidence type="ECO:0000313" key="3">
    <source>
        <dbReference type="EMBL" id="EDS72925.1"/>
    </source>
</evidence>
<dbReference type="GO" id="GO:0009253">
    <property type="term" value="P:peptidoglycan catabolic process"/>
    <property type="evidence" value="ECO:0007669"/>
    <property type="project" value="InterPro"/>
</dbReference>
<organism evidence="3 4">
    <name type="scientific">Anaerofustis stercorihominis DSM 17244</name>
    <dbReference type="NCBI Taxonomy" id="445971"/>
    <lineage>
        <taxon>Bacteria</taxon>
        <taxon>Bacillati</taxon>
        <taxon>Bacillota</taxon>
        <taxon>Clostridia</taxon>
        <taxon>Eubacteriales</taxon>
        <taxon>Eubacteriaceae</taxon>
        <taxon>Anaerofustis</taxon>
    </lineage>
</organism>
<proteinExistence type="predicted"/>
<dbReference type="InterPro" id="IPR050695">
    <property type="entry name" value="N-acetylmuramoyl_amidase_3"/>
</dbReference>
<dbReference type="EC" id="3.5.1.28" evidence="3"/>
<dbReference type="CDD" id="cd02696">
    <property type="entry name" value="MurNAc-LAA"/>
    <property type="match status" value="1"/>
</dbReference>
<dbReference type="Pfam" id="PF01520">
    <property type="entry name" value="Amidase_3"/>
    <property type="match status" value="1"/>
</dbReference>
<dbReference type="Gene3D" id="3.40.630.40">
    <property type="entry name" value="Zn-dependent exopeptidases"/>
    <property type="match status" value="1"/>
</dbReference>
<dbReference type="SUPFAM" id="SSF53187">
    <property type="entry name" value="Zn-dependent exopeptidases"/>
    <property type="match status" value="1"/>
</dbReference>
<dbReference type="InterPro" id="IPR002508">
    <property type="entry name" value="MurNAc-LAA_cat"/>
</dbReference>
<dbReference type="SMART" id="SM00646">
    <property type="entry name" value="Ami_3"/>
    <property type="match status" value="1"/>
</dbReference>
<keyword evidence="1 3" id="KW-0378">Hydrolase</keyword>
<gene>
    <name evidence="3" type="ORF">ANASTE_00640</name>
</gene>
<dbReference type="STRING" id="445971.ANASTE_00640"/>
<dbReference type="EMBL" id="ABIL02000005">
    <property type="protein sequence ID" value="EDS72925.1"/>
    <property type="molecule type" value="Genomic_DNA"/>
</dbReference>